<name>A0ABV9M5V2_9ENTE</name>
<comment type="caution">
    <text evidence="1">The sequence shown here is derived from an EMBL/GenBank/DDBJ whole genome shotgun (WGS) entry which is preliminary data.</text>
</comment>
<dbReference type="Proteomes" id="UP001596026">
    <property type="component" value="Unassembled WGS sequence"/>
</dbReference>
<dbReference type="EMBL" id="JBHSGT010000068">
    <property type="protein sequence ID" value="MFC4711196.1"/>
    <property type="molecule type" value="Genomic_DNA"/>
</dbReference>
<dbReference type="RefSeq" id="WP_379967641.1">
    <property type="nucleotide sequence ID" value="NZ_JBHSGT010000068.1"/>
</dbReference>
<organism evidence="1 2">
    <name type="scientific">Enterococcus eurekensis</name>
    <dbReference type="NCBI Taxonomy" id="1159753"/>
    <lineage>
        <taxon>Bacteria</taxon>
        <taxon>Bacillati</taxon>
        <taxon>Bacillota</taxon>
        <taxon>Bacilli</taxon>
        <taxon>Lactobacillales</taxon>
        <taxon>Enterococcaceae</taxon>
        <taxon>Enterococcus</taxon>
    </lineage>
</organism>
<accession>A0ABV9M5V2</accession>
<evidence type="ECO:0000313" key="2">
    <source>
        <dbReference type="Proteomes" id="UP001596026"/>
    </source>
</evidence>
<protein>
    <submittedName>
        <fullName evidence="1">Uncharacterized protein</fullName>
    </submittedName>
</protein>
<proteinExistence type="predicted"/>
<gene>
    <name evidence="1" type="ORF">ACFO3L_11355</name>
</gene>
<sequence>MSEKSKEKIFAERQDDYKQEKEEIFREAREVAKEQNIIDEKPKYTGKRVFSFRRNKP</sequence>
<keyword evidence="2" id="KW-1185">Reference proteome</keyword>
<evidence type="ECO:0000313" key="1">
    <source>
        <dbReference type="EMBL" id="MFC4711196.1"/>
    </source>
</evidence>
<reference evidence="2" key="1">
    <citation type="journal article" date="2019" name="Int. J. Syst. Evol. Microbiol.">
        <title>The Global Catalogue of Microorganisms (GCM) 10K type strain sequencing project: providing services to taxonomists for standard genome sequencing and annotation.</title>
        <authorList>
            <consortium name="The Broad Institute Genomics Platform"/>
            <consortium name="The Broad Institute Genome Sequencing Center for Infectious Disease"/>
            <person name="Wu L."/>
            <person name="Ma J."/>
        </authorList>
    </citation>
    <scope>NUCLEOTIDE SEQUENCE [LARGE SCALE GENOMIC DNA]</scope>
    <source>
        <strain evidence="2">CGMCC 1.19061</strain>
    </source>
</reference>